<dbReference type="RefSeq" id="WP_252851970.1">
    <property type="nucleotide sequence ID" value="NZ_JAMXLR010000026.1"/>
</dbReference>
<dbReference type="CDD" id="cd14014">
    <property type="entry name" value="STKc_PknB_like"/>
    <property type="match status" value="1"/>
</dbReference>
<dbReference type="InterPro" id="IPR011006">
    <property type="entry name" value="CheY-like_superfamily"/>
</dbReference>
<evidence type="ECO:0000256" key="5">
    <source>
        <dbReference type="SAM" id="MobiDB-lite"/>
    </source>
</evidence>
<evidence type="ECO:0000256" key="3">
    <source>
        <dbReference type="PROSITE-ProRule" id="PRU00169"/>
    </source>
</evidence>
<feature type="domain" description="Response regulatory" evidence="7">
    <location>
        <begin position="361"/>
        <end position="479"/>
    </location>
</feature>
<evidence type="ECO:0000313" key="8">
    <source>
        <dbReference type="EMBL" id="MCO6043868.1"/>
    </source>
</evidence>
<dbReference type="InterPro" id="IPR008271">
    <property type="entry name" value="Ser/Thr_kinase_AS"/>
</dbReference>
<feature type="binding site" evidence="4">
    <location>
        <position position="102"/>
    </location>
    <ligand>
        <name>ATP</name>
        <dbReference type="ChEBI" id="CHEBI:30616"/>
    </ligand>
</feature>
<comment type="caution">
    <text evidence="3">Lacks conserved residue(s) required for the propagation of feature annotation.</text>
</comment>
<accession>A0A9X2F906</accession>
<dbReference type="PROSITE" id="PS00108">
    <property type="entry name" value="PROTEIN_KINASE_ST"/>
    <property type="match status" value="1"/>
</dbReference>
<dbReference type="Gene3D" id="3.30.200.20">
    <property type="entry name" value="Phosphorylase Kinase, domain 1"/>
    <property type="match status" value="1"/>
</dbReference>
<dbReference type="PROSITE" id="PS00107">
    <property type="entry name" value="PROTEIN_KINASE_ATP"/>
    <property type="match status" value="1"/>
</dbReference>
<keyword evidence="1 4" id="KW-0547">Nucleotide-binding</keyword>
<dbReference type="AlphaFoldDB" id="A0A9X2F906"/>
<gene>
    <name evidence="8" type="ORF">NG895_08100</name>
</gene>
<name>A0A9X2F906_9BACT</name>
<dbReference type="GO" id="GO:0005737">
    <property type="term" value="C:cytoplasm"/>
    <property type="evidence" value="ECO:0007669"/>
    <property type="project" value="TreeGrafter"/>
</dbReference>
<keyword evidence="2 4" id="KW-0067">ATP-binding</keyword>
<evidence type="ECO:0000259" key="7">
    <source>
        <dbReference type="PROSITE" id="PS50110"/>
    </source>
</evidence>
<dbReference type="InterPro" id="IPR011009">
    <property type="entry name" value="Kinase-like_dom_sf"/>
</dbReference>
<dbReference type="PANTHER" id="PTHR24348:SF68">
    <property type="entry name" value="SERINE_THREONINE-PROTEIN KINASE ATG1C"/>
    <property type="match status" value="1"/>
</dbReference>
<sequence length="485" mass="54245">MATVTTADQLAQCAMEVGVLDHRDLQIVRGDLGTRTVDLHTLSQELLRRNLLTQYQLERVMKGLKGGYFYGKYKVLYCVGAGTFARVFRAVHTDTKEVFAVKVLRNRHMAEYADVFRREGELGASLKHPNIVPIHEVVSRRDAQYIVMDFIEGRNLREFTRVRRVFEPLEAAGILDGMLSGLNYAFQQGVTHRDLKMSNVLVSSEGEAKLLDFGLAALESEAGADAGVKRTVEYAALERATGVRKEDTRSDIFFAGCIFYHMLSGHSPLPEGRDRGKQLSKATFEQIPPIAKVAPKVPPTFAKVINHAIELDPSKRYQTPAEMLAELKIAAKRLAERGTGQQPKNELASNEGHDESGQPRRLLVVESNVKMQDLLRDLFKQHGYRVLVASDPDRALDRFYMDASSAEVVLFSTGDIGRAALEGFNRFGQESITREIPAVLLVDEARKEWVKEAETADHRAALAMPVKQRQLRQAIQSVLSRQAVN</sequence>
<evidence type="ECO:0000256" key="4">
    <source>
        <dbReference type="PROSITE-ProRule" id="PRU10141"/>
    </source>
</evidence>
<evidence type="ECO:0000259" key="6">
    <source>
        <dbReference type="PROSITE" id="PS50011"/>
    </source>
</evidence>
<dbReference type="GO" id="GO:0005524">
    <property type="term" value="F:ATP binding"/>
    <property type="evidence" value="ECO:0007669"/>
    <property type="project" value="UniProtKB-UniRule"/>
</dbReference>
<dbReference type="Proteomes" id="UP001155241">
    <property type="component" value="Unassembled WGS sequence"/>
</dbReference>
<dbReference type="GO" id="GO:0004674">
    <property type="term" value="F:protein serine/threonine kinase activity"/>
    <property type="evidence" value="ECO:0007669"/>
    <property type="project" value="InterPro"/>
</dbReference>
<dbReference type="GO" id="GO:0000160">
    <property type="term" value="P:phosphorelay signal transduction system"/>
    <property type="evidence" value="ECO:0007669"/>
    <property type="project" value="InterPro"/>
</dbReference>
<feature type="region of interest" description="Disordered" evidence="5">
    <location>
        <begin position="337"/>
        <end position="359"/>
    </location>
</feature>
<keyword evidence="8" id="KW-0418">Kinase</keyword>
<evidence type="ECO:0000256" key="1">
    <source>
        <dbReference type="ARBA" id="ARBA00022741"/>
    </source>
</evidence>
<keyword evidence="9" id="KW-1185">Reference proteome</keyword>
<comment type="caution">
    <text evidence="8">The sequence shown here is derived from an EMBL/GenBank/DDBJ whole genome shotgun (WGS) entry which is preliminary data.</text>
</comment>
<dbReference type="SUPFAM" id="SSF56112">
    <property type="entry name" value="Protein kinase-like (PK-like)"/>
    <property type="match status" value="1"/>
</dbReference>
<dbReference type="InterPro" id="IPR000719">
    <property type="entry name" value="Prot_kinase_dom"/>
</dbReference>
<dbReference type="SUPFAM" id="SSF52172">
    <property type="entry name" value="CheY-like"/>
    <property type="match status" value="1"/>
</dbReference>
<dbReference type="Gene3D" id="3.40.50.2300">
    <property type="match status" value="1"/>
</dbReference>
<protein>
    <submittedName>
        <fullName evidence="8">Protein kinase</fullName>
    </submittedName>
</protein>
<dbReference type="InterPro" id="IPR045269">
    <property type="entry name" value="Atg1-like"/>
</dbReference>
<dbReference type="InterPro" id="IPR017441">
    <property type="entry name" value="Protein_kinase_ATP_BS"/>
</dbReference>
<dbReference type="PROSITE" id="PS50011">
    <property type="entry name" value="PROTEIN_KINASE_DOM"/>
    <property type="match status" value="1"/>
</dbReference>
<dbReference type="SMART" id="SM00220">
    <property type="entry name" value="S_TKc"/>
    <property type="match status" value="1"/>
</dbReference>
<keyword evidence="8" id="KW-0808">Transferase</keyword>
<feature type="compositionally biased region" description="Polar residues" evidence="5">
    <location>
        <begin position="339"/>
        <end position="348"/>
    </location>
</feature>
<dbReference type="InterPro" id="IPR001789">
    <property type="entry name" value="Sig_transdc_resp-reg_receiver"/>
</dbReference>
<reference evidence="8" key="1">
    <citation type="submission" date="2022-06" db="EMBL/GenBank/DDBJ databases">
        <title>Aeoliella straminimaris, a novel planctomycete from sediments.</title>
        <authorList>
            <person name="Vitorino I.R."/>
            <person name="Lage O.M."/>
        </authorList>
    </citation>
    <scope>NUCLEOTIDE SEQUENCE</scope>
    <source>
        <strain evidence="8">ICT_H6.2</strain>
    </source>
</reference>
<feature type="domain" description="Protein kinase" evidence="6">
    <location>
        <begin position="73"/>
        <end position="329"/>
    </location>
</feature>
<organism evidence="8 9">
    <name type="scientific">Aeoliella straminimaris</name>
    <dbReference type="NCBI Taxonomy" id="2954799"/>
    <lineage>
        <taxon>Bacteria</taxon>
        <taxon>Pseudomonadati</taxon>
        <taxon>Planctomycetota</taxon>
        <taxon>Planctomycetia</taxon>
        <taxon>Pirellulales</taxon>
        <taxon>Lacipirellulaceae</taxon>
        <taxon>Aeoliella</taxon>
    </lineage>
</organism>
<dbReference type="PROSITE" id="PS50110">
    <property type="entry name" value="RESPONSE_REGULATORY"/>
    <property type="match status" value="1"/>
</dbReference>
<evidence type="ECO:0000256" key="2">
    <source>
        <dbReference type="ARBA" id="ARBA00022840"/>
    </source>
</evidence>
<proteinExistence type="predicted"/>
<dbReference type="PANTHER" id="PTHR24348">
    <property type="entry name" value="SERINE/THREONINE-PROTEIN KINASE UNC-51-RELATED"/>
    <property type="match status" value="1"/>
</dbReference>
<dbReference type="EMBL" id="JAMXLR010000026">
    <property type="protein sequence ID" value="MCO6043868.1"/>
    <property type="molecule type" value="Genomic_DNA"/>
</dbReference>
<dbReference type="Pfam" id="PF00069">
    <property type="entry name" value="Pkinase"/>
    <property type="match status" value="1"/>
</dbReference>
<dbReference type="Gene3D" id="1.10.510.10">
    <property type="entry name" value="Transferase(Phosphotransferase) domain 1"/>
    <property type="match status" value="1"/>
</dbReference>
<evidence type="ECO:0000313" key="9">
    <source>
        <dbReference type="Proteomes" id="UP001155241"/>
    </source>
</evidence>